<dbReference type="EMBL" id="QUSX01000001">
    <property type="protein sequence ID" value="RRQ49149.1"/>
    <property type="molecule type" value="Genomic_DNA"/>
</dbReference>
<evidence type="ECO:0000256" key="11">
    <source>
        <dbReference type="HAMAP-Rule" id="MF_00004"/>
    </source>
</evidence>
<accession>A0A426RJR6</accession>
<evidence type="ECO:0000259" key="12">
    <source>
        <dbReference type="Pfam" id="PF00156"/>
    </source>
</evidence>
<keyword evidence="7 11" id="KW-0963">Cytoplasm</keyword>
<feature type="domain" description="Phosphoribosyltransferase" evidence="12">
    <location>
        <begin position="30"/>
        <end position="148"/>
    </location>
</feature>
<organism evidence="13 14">
    <name type="scientific">Maribacter algicola</name>
    <dbReference type="NCBI Taxonomy" id="2498892"/>
    <lineage>
        <taxon>Bacteria</taxon>
        <taxon>Pseudomonadati</taxon>
        <taxon>Bacteroidota</taxon>
        <taxon>Flavobacteriia</taxon>
        <taxon>Flavobacteriales</taxon>
        <taxon>Flavobacteriaceae</taxon>
        <taxon>Maribacter</taxon>
    </lineage>
</organism>
<evidence type="ECO:0000256" key="1">
    <source>
        <dbReference type="ARBA" id="ARBA00000868"/>
    </source>
</evidence>
<gene>
    <name evidence="11" type="primary">apt</name>
    <name evidence="13" type="ORF">DZC72_00510</name>
</gene>
<dbReference type="GO" id="GO:0006168">
    <property type="term" value="P:adenine salvage"/>
    <property type="evidence" value="ECO:0007669"/>
    <property type="project" value="InterPro"/>
</dbReference>
<comment type="pathway">
    <text evidence="4 11">Purine metabolism; AMP biosynthesis via salvage pathway; AMP from adenine: step 1/1.</text>
</comment>
<keyword evidence="9 11" id="KW-0808">Transferase</keyword>
<dbReference type="AlphaFoldDB" id="A0A426RJR6"/>
<comment type="caution">
    <text evidence="13">The sequence shown here is derived from an EMBL/GenBank/DDBJ whole genome shotgun (WGS) entry which is preliminary data.</text>
</comment>
<comment type="subcellular location">
    <subcellularLocation>
        <location evidence="3 11">Cytoplasm</location>
    </subcellularLocation>
</comment>
<evidence type="ECO:0000256" key="3">
    <source>
        <dbReference type="ARBA" id="ARBA00004496"/>
    </source>
</evidence>
<dbReference type="GO" id="GO:0016208">
    <property type="term" value="F:AMP binding"/>
    <property type="evidence" value="ECO:0007669"/>
    <property type="project" value="TreeGrafter"/>
</dbReference>
<dbReference type="InterPro" id="IPR050054">
    <property type="entry name" value="UPRTase/APRTase"/>
</dbReference>
<protein>
    <recommendedName>
        <fullName evidence="6 11">Adenine phosphoribosyltransferase</fullName>
        <shortName evidence="11">APRT</shortName>
        <ecNumber evidence="6 11">2.4.2.7</ecNumber>
    </recommendedName>
</protein>
<comment type="catalytic activity">
    <reaction evidence="1 11">
        <text>AMP + diphosphate = 5-phospho-alpha-D-ribose 1-diphosphate + adenine</text>
        <dbReference type="Rhea" id="RHEA:16609"/>
        <dbReference type="ChEBI" id="CHEBI:16708"/>
        <dbReference type="ChEBI" id="CHEBI:33019"/>
        <dbReference type="ChEBI" id="CHEBI:58017"/>
        <dbReference type="ChEBI" id="CHEBI:456215"/>
        <dbReference type="EC" id="2.4.2.7"/>
    </reaction>
</comment>
<dbReference type="PANTHER" id="PTHR32315:SF3">
    <property type="entry name" value="ADENINE PHOSPHORIBOSYLTRANSFERASE"/>
    <property type="match status" value="1"/>
</dbReference>
<keyword evidence="14" id="KW-1185">Reference proteome</keyword>
<dbReference type="RefSeq" id="WP_125220988.1">
    <property type="nucleotide sequence ID" value="NZ_QUSX01000001.1"/>
</dbReference>
<dbReference type="CDD" id="cd06223">
    <property type="entry name" value="PRTases_typeI"/>
    <property type="match status" value="1"/>
</dbReference>
<sequence length="170" mass="18918">MDFKSYIRDVPDFPKQGILFKDITPLLQDYKALTSAADALIENLKKGSIDKVVGMESRGFIFGPMLADRLEAGFVPVRKPGKLPYKTLRETYDLEYAKDTLEIHVDGISKGDRVLIHDDVLATGGTALATTKLVEKLGAIIVQCNFLVELSFLNGREKIKPLEVKSLITY</sequence>
<dbReference type="OrthoDB" id="9803963at2"/>
<dbReference type="EC" id="2.4.2.7" evidence="6 11"/>
<comment type="subunit">
    <text evidence="11">Homodimer.</text>
</comment>
<evidence type="ECO:0000256" key="6">
    <source>
        <dbReference type="ARBA" id="ARBA00011893"/>
    </source>
</evidence>
<dbReference type="InterPro" id="IPR005764">
    <property type="entry name" value="Ade_phspho_trans"/>
</dbReference>
<evidence type="ECO:0000256" key="7">
    <source>
        <dbReference type="ARBA" id="ARBA00022490"/>
    </source>
</evidence>
<comment type="function">
    <text evidence="2 11">Catalyzes a salvage reaction resulting in the formation of AMP, that is energically less costly than de novo synthesis.</text>
</comment>
<dbReference type="GO" id="GO:0005737">
    <property type="term" value="C:cytoplasm"/>
    <property type="evidence" value="ECO:0007669"/>
    <property type="project" value="UniProtKB-SubCell"/>
</dbReference>
<dbReference type="GO" id="GO:0006166">
    <property type="term" value="P:purine ribonucleoside salvage"/>
    <property type="evidence" value="ECO:0007669"/>
    <property type="project" value="UniProtKB-UniRule"/>
</dbReference>
<evidence type="ECO:0000256" key="4">
    <source>
        <dbReference type="ARBA" id="ARBA00004659"/>
    </source>
</evidence>
<evidence type="ECO:0000256" key="5">
    <source>
        <dbReference type="ARBA" id="ARBA00008391"/>
    </source>
</evidence>
<dbReference type="UniPathway" id="UPA00588">
    <property type="reaction ID" value="UER00646"/>
</dbReference>
<evidence type="ECO:0000256" key="2">
    <source>
        <dbReference type="ARBA" id="ARBA00003968"/>
    </source>
</evidence>
<dbReference type="InterPro" id="IPR000836">
    <property type="entry name" value="PRTase_dom"/>
</dbReference>
<dbReference type="NCBIfam" id="NF002634">
    <property type="entry name" value="PRK02304.1-3"/>
    <property type="match status" value="1"/>
</dbReference>
<dbReference type="HAMAP" id="MF_00004">
    <property type="entry name" value="Aden_phosphoribosyltr"/>
    <property type="match status" value="1"/>
</dbReference>
<keyword evidence="10 11" id="KW-0660">Purine salvage</keyword>
<dbReference type="Proteomes" id="UP000286990">
    <property type="component" value="Unassembled WGS sequence"/>
</dbReference>
<dbReference type="PANTHER" id="PTHR32315">
    <property type="entry name" value="ADENINE PHOSPHORIBOSYLTRANSFERASE"/>
    <property type="match status" value="1"/>
</dbReference>
<comment type="similarity">
    <text evidence="5 11">Belongs to the purine/pyrimidine phosphoribosyltransferase family.</text>
</comment>
<dbReference type="SUPFAM" id="SSF53271">
    <property type="entry name" value="PRTase-like"/>
    <property type="match status" value="1"/>
</dbReference>
<dbReference type="Pfam" id="PF00156">
    <property type="entry name" value="Pribosyltran"/>
    <property type="match status" value="1"/>
</dbReference>
<evidence type="ECO:0000256" key="9">
    <source>
        <dbReference type="ARBA" id="ARBA00022679"/>
    </source>
</evidence>
<keyword evidence="8 11" id="KW-0328">Glycosyltransferase</keyword>
<dbReference type="GO" id="GO:0002055">
    <property type="term" value="F:adenine binding"/>
    <property type="evidence" value="ECO:0007669"/>
    <property type="project" value="TreeGrafter"/>
</dbReference>
<dbReference type="NCBIfam" id="TIGR01090">
    <property type="entry name" value="apt"/>
    <property type="match status" value="1"/>
</dbReference>
<dbReference type="Gene3D" id="3.40.50.2020">
    <property type="match status" value="1"/>
</dbReference>
<evidence type="ECO:0000313" key="13">
    <source>
        <dbReference type="EMBL" id="RRQ49149.1"/>
    </source>
</evidence>
<proteinExistence type="inferred from homology"/>
<evidence type="ECO:0000313" key="14">
    <source>
        <dbReference type="Proteomes" id="UP000286990"/>
    </source>
</evidence>
<reference evidence="14" key="1">
    <citation type="submission" date="2018-12" db="EMBL/GenBank/DDBJ databases">
        <title>Maribacter lutimaris sp. nov., isolated from marine sediment.</title>
        <authorList>
            <person name="Kim K.K."/>
        </authorList>
    </citation>
    <scope>NUCLEOTIDE SEQUENCE [LARGE SCALE GENOMIC DNA]</scope>
    <source>
        <strain evidence="14">PoM-212</strain>
    </source>
</reference>
<dbReference type="GO" id="GO:0003999">
    <property type="term" value="F:adenine phosphoribosyltransferase activity"/>
    <property type="evidence" value="ECO:0007669"/>
    <property type="project" value="UniProtKB-UniRule"/>
</dbReference>
<dbReference type="GO" id="GO:0044209">
    <property type="term" value="P:AMP salvage"/>
    <property type="evidence" value="ECO:0007669"/>
    <property type="project" value="UniProtKB-UniRule"/>
</dbReference>
<evidence type="ECO:0000256" key="8">
    <source>
        <dbReference type="ARBA" id="ARBA00022676"/>
    </source>
</evidence>
<dbReference type="InterPro" id="IPR029057">
    <property type="entry name" value="PRTase-like"/>
</dbReference>
<evidence type="ECO:0000256" key="10">
    <source>
        <dbReference type="ARBA" id="ARBA00022726"/>
    </source>
</evidence>
<name>A0A426RJR6_9FLAO</name>
<dbReference type="NCBIfam" id="NF002636">
    <property type="entry name" value="PRK02304.1-5"/>
    <property type="match status" value="1"/>
</dbReference>
<dbReference type="FunFam" id="3.40.50.2020:FF:000021">
    <property type="entry name" value="Adenine phosphoribosyltransferase"/>
    <property type="match status" value="1"/>
</dbReference>